<protein>
    <submittedName>
        <fullName evidence="5">Ribosomal_L30 domain-containing protein</fullName>
    </submittedName>
</protein>
<dbReference type="GO" id="GO:0003723">
    <property type="term" value="F:RNA binding"/>
    <property type="evidence" value="ECO:0007669"/>
    <property type="project" value="TreeGrafter"/>
</dbReference>
<dbReference type="WBParaSite" id="OFLC_0000915001-mRNA-1">
    <property type="protein sequence ID" value="OFLC_0000915001-mRNA-1"/>
    <property type="gene ID" value="OFLC_0000915001"/>
</dbReference>
<proteinExistence type="inferred from homology"/>
<dbReference type="InterPro" id="IPR036919">
    <property type="entry name" value="Ribo_uL30_ferredoxin-like_sf"/>
</dbReference>
<dbReference type="STRING" id="387005.A0A183HNT9"/>
<feature type="domain" description="Large ribosomal subunit protein uL30-like ferredoxin-like fold" evidence="2">
    <location>
        <begin position="60"/>
        <end position="88"/>
    </location>
</feature>
<evidence type="ECO:0000313" key="4">
    <source>
        <dbReference type="Proteomes" id="UP000267606"/>
    </source>
</evidence>
<evidence type="ECO:0000259" key="2">
    <source>
        <dbReference type="Pfam" id="PF00327"/>
    </source>
</evidence>
<dbReference type="Proteomes" id="UP000267606">
    <property type="component" value="Unassembled WGS sequence"/>
</dbReference>
<reference evidence="5" key="1">
    <citation type="submission" date="2016-06" db="UniProtKB">
        <authorList>
            <consortium name="WormBaseParasite"/>
        </authorList>
    </citation>
    <scope>IDENTIFICATION</scope>
</reference>
<dbReference type="AlphaFoldDB" id="A0A183HNT9"/>
<evidence type="ECO:0000313" key="5">
    <source>
        <dbReference type="WBParaSite" id="OFLC_0000915001-mRNA-1"/>
    </source>
</evidence>
<dbReference type="SUPFAM" id="SSF55129">
    <property type="entry name" value="Ribosomal protein L30p/L7e"/>
    <property type="match status" value="1"/>
</dbReference>
<keyword evidence="4" id="KW-1185">Reference proteome</keyword>
<comment type="similarity">
    <text evidence="1">Belongs to the universal ribosomal protein uL30 family.</text>
</comment>
<dbReference type="GO" id="GO:0022625">
    <property type="term" value="C:cytosolic large ribosomal subunit"/>
    <property type="evidence" value="ECO:0007669"/>
    <property type="project" value="TreeGrafter"/>
</dbReference>
<dbReference type="PANTHER" id="PTHR11524">
    <property type="entry name" value="60S RIBOSOMAL PROTEIN L7"/>
    <property type="match status" value="1"/>
</dbReference>
<sequence length="124" mass="14671">MSTTAEAMELPTESEMILKRRKQVQSKELKPIQRLRKEIQLKREAKKAGNFYVPDEARLAFVIQIRDINQMHPRPRKVTHLFRLRQINNMPLFICRIIALSKMHLLGFRVIHAFCSQLKTSFNI</sequence>
<dbReference type="InterPro" id="IPR039699">
    <property type="entry name" value="Ribosomal_uL30"/>
</dbReference>
<name>A0A183HNT9_9BILA</name>
<dbReference type="GO" id="GO:0000463">
    <property type="term" value="P:maturation of LSU-rRNA from tricistronic rRNA transcript (SSU-rRNA, 5.8S rRNA, LSU-rRNA)"/>
    <property type="evidence" value="ECO:0007669"/>
    <property type="project" value="TreeGrafter"/>
</dbReference>
<dbReference type="EMBL" id="UZAJ01010938">
    <property type="protein sequence ID" value="VDO58937.1"/>
    <property type="molecule type" value="Genomic_DNA"/>
</dbReference>
<reference evidence="3 4" key="2">
    <citation type="submission" date="2018-11" db="EMBL/GenBank/DDBJ databases">
        <authorList>
            <consortium name="Pathogen Informatics"/>
        </authorList>
    </citation>
    <scope>NUCLEOTIDE SEQUENCE [LARGE SCALE GENOMIC DNA]</scope>
</reference>
<organism evidence="5">
    <name type="scientific">Onchocerca flexuosa</name>
    <dbReference type="NCBI Taxonomy" id="387005"/>
    <lineage>
        <taxon>Eukaryota</taxon>
        <taxon>Metazoa</taxon>
        <taxon>Ecdysozoa</taxon>
        <taxon>Nematoda</taxon>
        <taxon>Chromadorea</taxon>
        <taxon>Rhabditida</taxon>
        <taxon>Spirurina</taxon>
        <taxon>Spiruromorpha</taxon>
        <taxon>Filarioidea</taxon>
        <taxon>Onchocercidae</taxon>
        <taxon>Onchocerca</taxon>
    </lineage>
</organism>
<dbReference type="GO" id="GO:0003735">
    <property type="term" value="F:structural constituent of ribosome"/>
    <property type="evidence" value="ECO:0007669"/>
    <property type="project" value="TreeGrafter"/>
</dbReference>
<evidence type="ECO:0000313" key="3">
    <source>
        <dbReference type="EMBL" id="VDO58937.1"/>
    </source>
</evidence>
<dbReference type="PANTHER" id="PTHR11524:SF16">
    <property type="entry name" value="LARGE RIBOSOMAL SUBUNIT PROTEIN UL30"/>
    <property type="match status" value="1"/>
</dbReference>
<accession>A0A183HNT9</accession>
<gene>
    <name evidence="3" type="ORF">OFLC_LOCUS9157</name>
</gene>
<evidence type="ECO:0000256" key="1">
    <source>
        <dbReference type="ARBA" id="ARBA00007594"/>
    </source>
</evidence>
<dbReference type="InterPro" id="IPR016082">
    <property type="entry name" value="Ribosomal_uL30_ferredoxin-like"/>
</dbReference>
<dbReference type="Pfam" id="PF00327">
    <property type="entry name" value="Ribosomal_L30"/>
    <property type="match status" value="1"/>
</dbReference>